<dbReference type="InterPro" id="IPR017911">
    <property type="entry name" value="MacB-like_ATP-bd"/>
</dbReference>
<dbReference type="PROSITE" id="PS50893">
    <property type="entry name" value="ABC_TRANSPORTER_2"/>
    <property type="match status" value="1"/>
</dbReference>
<dbReference type="AlphaFoldDB" id="A0A8J3IN37"/>
<accession>A0A8J3IN37</accession>
<evidence type="ECO:0000259" key="5">
    <source>
        <dbReference type="PROSITE" id="PS50893"/>
    </source>
</evidence>
<dbReference type="InterPro" id="IPR027417">
    <property type="entry name" value="P-loop_NTPase"/>
</dbReference>
<comment type="caution">
    <text evidence="6">The sequence shown here is derived from an EMBL/GenBank/DDBJ whole genome shotgun (WGS) entry which is preliminary data.</text>
</comment>
<feature type="compositionally biased region" description="Polar residues" evidence="4">
    <location>
        <begin position="272"/>
        <end position="281"/>
    </location>
</feature>
<organism evidence="6 7">
    <name type="scientific">Reticulibacter mediterranei</name>
    <dbReference type="NCBI Taxonomy" id="2778369"/>
    <lineage>
        <taxon>Bacteria</taxon>
        <taxon>Bacillati</taxon>
        <taxon>Chloroflexota</taxon>
        <taxon>Ktedonobacteria</taxon>
        <taxon>Ktedonobacterales</taxon>
        <taxon>Reticulibacteraceae</taxon>
        <taxon>Reticulibacter</taxon>
    </lineage>
</organism>
<evidence type="ECO:0000256" key="1">
    <source>
        <dbReference type="ARBA" id="ARBA00022448"/>
    </source>
</evidence>
<sequence length="281" mass="31137">MNSKDMPQNSTSFAPGEESQATSPRMVNADNQGRPLVVVHDIHKVYQVGQTRLHALRGISLEISPGEFVAVRGPSGSGKSTFMNIIGCLDRPTQGSYELVGRQVSQMSTRDLARVRNRLIGFVFQGFNLLSRASAKRNVELPMIYAGLTRELRERRAREALHLVGLEARMDHKPAQLSGGQQQRVAIARALVNSPSLLLADEPTGNLDSRTSIEIMAVLQALNQRGLTVVLVTHEPDIAEYTSRQIIFRDGRLVRDEPMSNPRDAQAEWASLSLQNPDEDY</sequence>
<dbReference type="Gene3D" id="3.40.50.300">
    <property type="entry name" value="P-loop containing nucleotide triphosphate hydrolases"/>
    <property type="match status" value="1"/>
</dbReference>
<keyword evidence="2" id="KW-0547">Nucleotide-binding</keyword>
<dbReference type="GO" id="GO:0098796">
    <property type="term" value="C:membrane protein complex"/>
    <property type="evidence" value="ECO:0007669"/>
    <property type="project" value="UniProtKB-ARBA"/>
</dbReference>
<dbReference type="CDD" id="cd03255">
    <property type="entry name" value="ABC_MJ0796_LolCDE_FtsE"/>
    <property type="match status" value="1"/>
</dbReference>
<dbReference type="InterPro" id="IPR003593">
    <property type="entry name" value="AAA+_ATPase"/>
</dbReference>
<feature type="region of interest" description="Disordered" evidence="4">
    <location>
        <begin position="1"/>
        <end position="29"/>
    </location>
</feature>
<gene>
    <name evidence="6" type="ORF">KSF_071610</name>
</gene>
<dbReference type="EMBL" id="BNJK01000001">
    <property type="protein sequence ID" value="GHO97113.1"/>
    <property type="molecule type" value="Genomic_DNA"/>
</dbReference>
<evidence type="ECO:0000313" key="7">
    <source>
        <dbReference type="Proteomes" id="UP000597444"/>
    </source>
</evidence>
<dbReference type="Pfam" id="PF00005">
    <property type="entry name" value="ABC_tran"/>
    <property type="match status" value="1"/>
</dbReference>
<dbReference type="GO" id="GO:0005524">
    <property type="term" value="F:ATP binding"/>
    <property type="evidence" value="ECO:0007669"/>
    <property type="project" value="UniProtKB-KW"/>
</dbReference>
<dbReference type="GO" id="GO:0022857">
    <property type="term" value="F:transmembrane transporter activity"/>
    <property type="evidence" value="ECO:0007669"/>
    <property type="project" value="TreeGrafter"/>
</dbReference>
<name>A0A8J3IN37_9CHLR</name>
<evidence type="ECO:0000256" key="4">
    <source>
        <dbReference type="SAM" id="MobiDB-lite"/>
    </source>
</evidence>
<feature type="domain" description="ABC transporter" evidence="5">
    <location>
        <begin position="37"/>
        <end position="275"/>
    </location>
</feature>
<dbReference type="GO" id="GO:0005886">
    <property type="term" value="C:plasma membrane"/>
    <property type="evidence" value="ECO:0007669"/>
    <property type="project" value="TreeGrafter"/>
</dbReference>
<dbReference type="PANTHER" id="PTHR24220:SF86">
    <property type="entry name" value="ABC TRANSPORTER ABCH.1"/>
    <property type="match status" value="1"/>
</dbReference>
<dbReference type="InterPro" id="IPR017871">
    <property type="entry name" value="ABC_transporter-like_CS"/>
</dbReference>
<dbReference type="PROSITE" id="PS00211">
    <property type="entry name" value="ABC_TRANSPORTER_1"/>
    <property type="match status" value="1"/>
</dbReference>
<dbReference type="SUPFAM" id="SSF52540">
    <property type="entry name" value="P-loop containing nucleoside triphosphate hydrolases"/>
    <property type="match status" value="1"/>
</dbReference>
<dbReference type="SMART" id="SM00382">
    <property type="entry name" value="AAA"/>
    <property type="match status" value="1"/>
</dbReference>
<dbReference type="PANTHER" id="PTHR24220">
    <property type="entry name" value="IMPORT ATP-BINDING PROTEIN"/>
    <property type="match status" value="1"/>
</dbReference>
<reference evidence="6" key="1">
    <citation type="submission" date="2020-10" db="EMBL/GenBank/DDBJ databases">
        <title>Taxonomic study of unclassified bacteria belonging to the class Ktedonobacteria.</title>
        <authorList>
            <person name="Yabe S."/>
            <person name="Wang C.M."/>
            <person name="Zheng Y."/>
            <person name="Sakai Y."/>
            <person name="Cavaletti L."/>
            <person name="Monciardini P."/>
            <person name="Donadio S."/>
        </authorList>
    </citation>
    <scope>NUCLEOTIDE SEQUENCE</scope>
    <source>
        <strain evidence="6">ID150040</strain>
    </source>
</reference>
<dbReference type="GO" id="GO:0016887">
    <property type="term" value="F:ATP hydrolysis activity"/>
    <property type="evidence" value="ECO:0007669"/>
    <property type="project" value="InterPro"/>
</dbReference>
<dbReference type="InterPro" id="IPR003439">
    <property type="entry name" value="ABC_transporter-like_ATP-bd"/>
</dbReference>
<proteinExistence type="predicted"/>
<protein>
    <submittedName>
        <fullName evidence="6">Macrolide ABC transporter ATP-binding protein</fullName>
    </submittedName>
</protein>
<evidence type="ECO:0000313" key="6">
    <source>
        <dbReference type="EMBL" id="GHO97113.1"/>
    </source>
</evidence>
<evidence type="ECO:0000256" key="3">
    <source>
        <dbReference type="ARBA" id="ARBA00022840"/>
    </source>
</evidence>
<keyword evidence="7" id="KW-1185">Reference proteome</keyword>
<keyword evidence="3 6" id="KW-0067">ATP-binding</keyword>
<feature type="region of interest" description="Disordered" evidence="4">
    <location>
        <begin position="257"/>
        <end position="281"/>
    </location>
</feature>
<dbReference type="InterPro" id="IPR015854">
    <property type="entry name" value="ABC_transpr_LolD-like"/>
</dbReference>
<evidence type="ECO:0000256" key="2">
    <source>
        <dbReference type="ARBA" id="ARBA00022741"/>
    </source>
</evidence>
<dbReference type="FunFam" id="3.40.50.300:FF:000032">
    <property type="entry name" value="Export ABC transporter ATP-binding protein"/>
    <property type="match status" value="1"/>
</dbReference>
<dbReference type="Proteomes" id="UP000597444">
    <property type="component" value="Unassembled WGS sequence"/>
</dbReference>
<keyword evidence="1" id="KW-0813">Transport</keyword>